<proteinExistence type="predicted"/>
<gene>
    <name evidence="3" type="ORF">PUR21_21735</name>
</gene>
<protein>
    <submittedName>
        <fullName evidence="3">Helix-turn-helix domain-containing protein</fullName>
    </submittedName>
</protein>
<dbReference type="InterPro" id="IPR048576">
    <property type="entry name" value="Rv2175c_wHTH"/>
</dbReference>
<dbReference type="InterPro" id="IPR009061">
    <property type="entry name" value="DNA-bd_dom_put_sf"/>
</dbReference>
<comment type="caution">
    <text evidence="3">The sequence shown here is derived from an EMBL/GenBank/DDBJ whole genome shotgun (WGS) entry which is preliminary data.</text>
</comment>
<feature type="domain" description="DNA-binding protein Rv2175c wHTH" evidence="2">
    <location>
        <begin position="15"/>
        <end position="46"/>
    </location>
</feature>
<evidence type="ECO:0000313" key="3">
    <source>
        <dbReference type="EMBL" id="MEN3230228.1"/>
    </source>
</evidence>
<dbReference type="RefSeq" id="WP_345971644.1">
    <property type="nucleotide sequence ID" value="NZ_JAQYXL010000001.1"/>
</dbReference>
<name>A0ABU9ZFI7_9HYPH</name>
<evidence type="ECO:0000313" key="4">
    <source>
        <dbReference type="Proteomes" id="UP001404845"/>
    </source>
</evidence>
<reference evidence="3 4" key="1">
    <citation type="journal article" date="2023" name="PLoS ONE">
        <title>Complete genome assembly of Hawai'i environmental nontuberculous mycobacteria reveals unexpected co-isolation with methylobacteria.</title>
        <authorList>
            <person name="Hendrix J."/>
            <person name="Epperson L.E."/>
            <person name="Tong E.I."/>
            <person name="Chan Y.L."/>
            <person name="Hasan N.A."/>
            <person name="Dawrs S.N."/>
            <person name="Norton G.J."/>
            <person name="Virdi R."/>
            <person name="Crooks J.L."/>
            <person name="Chan E.D."/>
            <person name="Honda J.R."/>
            <person name="Strong M."/>
        </authorList>
    </citation>
    <scope>NUCLEOTIDE SEQUENCE [LARGE SCALE GENOMIC DNA]</scope>
    <source>
        <strain evidence="3 4">NJH_HI01</strain>
    </source>
</reference>
<sequence length="110" mass="11948">MSALSDADLAEMLQAALSLGEVAEMLGLSVRQVQHHVDDGSLVAVNLGRGSVRKDLRVLDADLQGFLARRRTSAAKVATFQDARDARPKPLPAQPTFAERRAARKSRQAR</sequence>
<dbReference type="EMBL" id="JAQYXL010000001">
    <property type="protein sequence ID" value="MEN3230228.1"/>
    <property type="molecule type" value="Genomic_DNA"/>
</dbReference>
<feature type="region of interest" description="Disordered" evidence="1">
    <location>
        <begin position="79"/>
        <end position="110"/>
    </location>
</feature>
<organism evidence="3 4">
    <name type="scientific">Methylorubrum rhodesianum</name>
    <dbReference type="NCBI Taxonomy" id="29427"/>
    <lineage>
        <taxon>Bacteria</taxon>
        <taxon>Pseudomonadati</taxon>
        <taxon>Pseudomonadota</taxon>
        <taxon>Alphaproteobacteria</taxon>
        <taxon>Hyphomicrobiales</taxon>
        <taxon>Methylobacteriaceae</taxon>
        <taxon>Methylorubrum</taxon>
    </lineage>
</organism>
<evidence type="ECO:0000259" key="2">
    <source>
        <dbReference type="Pfam" id="PF21531"/>
    </source>
</evidence>
<accession>A0ABU9ZFI7</accession>
<dbReference type="Pfam" id="PF21531">
    <property type="entry name" value="Rv2175c_wHTH"/>
    <property type="match status" value="1"/>
</dbReference>
<dbReference type="Proteomes" id="UP001404845">
    <property type="component" value="Unassembled WGS sequence"/>
</dbReference>
<keyword evidence="4" id="KW-1185">Reference proteome</keyword>
<dbReference type="SUPFAM" id="SSF46955">
    <property type="entry name" value="Putative DNA-binding domain"/>
    <property type="match status" value="1"/>
</dbReference>
<evidence type="ECO:0000256" key="1">
    <source>
        <dbReference type="SAM" id="MobiDB-lite"/>
    </source>
</evidence>